<keyword evidence="1" id="KW-0378">Hydrolase</keyword>
<feature type="region of interest" description="Disordered" evidence="4">
    <location>
        <begin position="781"/>
        <end position="838"/>
    </location>
</feature>
<dbReference type="PANTHER" id="PTHR12187">
    <property type="entry name" value="AGAP000124-PA"/>
    <property type="match status" value="1"/>
</dbReference>
<dbReference type="STRING" id="6832.A0A553P850"/>
<dbReference type="Gene3D" id="2.30.29.30">
    <property type="entry name" value="Pleckstrin-homology domain (PH domain)/Phosphotyrosine-binding domain (PTB)"/>
    <property type="match status" value="1"/>
</dbReference>
<evidence type="ECO:0000256" key="1">
    <source>
        <dbReference type="ARBA" id="ARBA00022801"/>
    </source>
</evidence>
<evidence type="ECO:0000259" key="5">
    <source>
        <dbReference type="PROSITE" id="PS50003"/>
    </source>
</evidence>
<dbReference type="Pfam" id="PF00169">
    <property type="entry name" value="PH"/>
    <property type="match status" value="1"/>
</dbReference>
<protein>
    <submittedName>
        <fullName evidence="7">Uncharacterized protein</fullName>
    </submittedName>
</protein>
<feature type="compositionally biased region" description="Basic and acidic residues" evidence="4">
    <location>
        <begin position="896"/>
        <end position="910"/>
    </location>
</feature>
<feature type="coiled-coil region" evidence="3">
    <location>
        <begin position="1359"/>
        <end position="1386"/>
    </location>
</feature>
<evidence type="ECO:0000256" key="4">
    <source>
        <dbReference type="SAM" id="MobiDB-lite"/>
    </source>
</evidence>
<gene>
    <name evidence="7" type="ORF">TCAL_06025</name>
</gene>
<dbReference type="OMA" id="CNEMMTK"/>
<dbReference type="EMBL" id="VCGU01000007">
    <property type="protein sequence ID" value="TRY73862.1"/>
    <property type="molecule type" value="Genomic_DNA"/>
</dbReference>
<feature type="domain" description="C2" evidence="6">
    <location>
        <begin position="202"/>
        <end position="329"/>
    </location>
</feature>
<dbReference type="PANTHER" id="PTHR12187:SF11">
    <property type="entry name" value="PHOSPHATIDYLINOSITOL-3,4-BISPHOSPHATE 4-PHOSPHATASE"/>
    <property type="match status" value="1"/>
</dbReference>
<reference evidence="7 8" key="1">
    <citation type="journal article" date="2018" name="Nat. Ecol. Evol.">
        <title>Genomic signatures of mitonuclear coevolution across populations of Tigriopus californicus.</title>
        <authorList>
            <person name="Barreto F.S."/>
            <person name="Watson E.T."/>
            <person name="Lima T.G."/>
            <person name="Willett C.S."/>
            <person name="Edmands S."/>
            <person name="Li W."/>
            <person name="Burton R.S."/>
        </authorList>
    </citation>
    <scope>NUCLEOTIDE SEQUENCE [LARGE SCALE GENOMIC DNA]</scope>
    <source>
        <strain evidence="7 8">San Diego</strain>
    </source>
</reference>
<feature type="compositionally biased region" description="Basic and acidic residues" evidence="4">
    <location>
        <begin position="808"/>
        <end position="828"/>
    </location>
</feature>
<dbReference type="PROSITE" id="PS50003">
    <property type="entry name" value="PH_DOMAIN"/>
    <property type="match status" value="1"/>
</dbReference>
<name>A0A553P850_TIGCA</name>
<dbReference type="GO" id="GO:0016316">
    <property type="term" value="F:phosphatidylinositol-3,4-bisphosphate 4-phosphatase activity"/>
    <property type="evidence" value="ECO:0007669"/>
    <property type="project" value="InterPro"/>
</dbReference>
<comment type="caution">
    <text evidence="7">The sequence shown here is derived from an EMBL/GenBank/DDBJ whole genome shotgun (WGS) entry which is preliminary data.</text>
</comment>
<keyword evidence="3" id="KW-0175">Coiled coil</keyword>
<dbReference type="GO" id="GO:0005737">
    <property type="term" value="C:cytoplasm"/>
    <property type="evidence" value="ECO:0007669"/>
    <property type="project" value="TreeGrafter"/>
</dbReference>
<dbReference type="InterPro" id="IPR011993">
    <property type="entry name" value="PH-like_dom_sf"/>
</dbReference>
<keyword evidence="8" id="KW-1185">Reference proteome</keyword>
<dbReference type="SUPFAM" id="SSF50729">
    <property type="entry name" value="PH domain-like"/>
    <property type="match status" value="1"/>
</dbReference>
<evidence type="ECO:0000313" key="8">
    <source>
        <dbReference type="Proteomes" id="UP000318571"/>
    </source>
</evidence>
<proteinExistence type="predicted"/>
<feature type="domain" description="PH" evidence="5">
    <location>
        <begin position="66"/>
        <end position="169"/>
    </location>
</feature>
<dbReference type="SMART" id="SM00233">
    <property type="entry name" value="PH"/>
    <property type="match status" value="1"/>
</dbReference>
<evidence type="ECO:0000259" key="6">
    <source>
        <dbReference type="PROSITE" id="PS50004"/>
    </source>
</evidence>
<dbReference type="PROSITE" id="PS50004">
    <property type="entry name" value="C2"/>
    <property type="match status" value="1"/>
</dbReference>
<feature type="region of interest" description="Disordered" evidence="4">
    <location>
        <begin position="885"/>
        <end position="964"/>
    </location>
</feature>
<sequence>MDSASILRLLKHINMRTHKAGQKGQNYILTIARSFVSLSGKTVKSVGRMRFNKNEVASLASQPSHKFEKEGVLFVKERQEGFFRRTEISVERWCRLRGNLLFYFKSRDHWSEPAGVIIIEDCSVEVETSLLESTFGIILKFGGGLQQHLATYTEQDRDAWTVALKSASHRTMKAHLQTLKQKIQTKLYGNPALASSASSEEISSLIAPKVPSVIDPSEAPIVEISLSCDNLLCDALGRAPSARLVIHTRNPPEILWKRVAQTEIAEKSSNPAYLRTIQFRASEHFSDKTEVRITALDFRERFTSTATQLGKAHITIDQLKTGGRSRLKLESPNPEGRNAGFVTLNAWTFEVKVPGSTDSTPYHTNKHGLESAKDLKAELNNGHAADFHGRLTTGLRGHRRSQSLPPDTHQLARLPQHKSLGMIFANPIVKTYRFHSGLCGDIDVQELMAESKLSFTFPQQLLSLWICEEKELVHEIAGLGELKSPWHECQMTWLENHLNLINTYSQALENLDNHRPKLNFRKSTQKSDKTFEFVPTNLHLQRMWVQNESLRKSGFYDTFTHGAFTAMAQKSPGLIKMLKDLKAPQKDSNAWCSQSDRLQMAEDMLAAVRRVRKEVVDCMRVLMKQGKEKRSDGMFAMVEDMLRKTKCLCSLMDQGLVEEAFVFLEDNRIAQRPERDEFSESVSEFMQRNKLKIDLPLFRHNKFENLQTPCTEFLSKELRTPDVDMFSPTDPMSSEFWRTYSAYTSGYQSVDRLSDIDEFEESFKYLSVVDKTRHYYTLCRTGSPIDTPSGSPRHLPTPKRSQSQHSMRHGEDKVHSHHEDEGIGRDEVSNGNENMADDLYSEDEGEFRLHGVEDVLNAIEEIEEDHSEDCLSDDEVEFGANESLFDASEFTTQNETNKDTPQESPRESPAKAKANLKEQPVANTGNNKVTLAAPHPQPPKKDQNDQNLTSDSPSGLHYRSGDEPEPIDLTHLNIEAAMMCLASKIRMLCGKANSPTLSSRTFRFKELDMARQKKLGSVVSSIPKSASLDSAFKIPDVPRPQESPNDIEDWTSELRPSMRKLRQGMDSLCKTSRLVCSVLRLQQSREAVNLSHDIKYRRDVCFSQALTTLTSSLMAKFWTMEPDPAFLHICAHLGPLVAFESLVTIHGDETAMFNDMVVAVEDLRNVEFTLILVDKRAKAKARPLTPKPSGQMPILPYHSFPLPRVTGSRCSLKVLLPVPDYVYTMLPLDKIKTMTFSITPVFFNVGINQNAYLAGRFGNNGLQEKNNLDNFKILQEYHRRFKKLDLPQVSNMPGSRTKRLSVSGSNEPQLEDLLAILKNEVNNRKIQNVEILHLASAITRRLQGIRFINCKSGKDRTGMAATLEQVQILSRDYDLAENEYKKALDVMRCEGTRCDNVLKNIGDKRYAFNTIQLTAFPYQYRPPVGSYGSKVT</sequence>
<organism evidence="7 8">
    <name type="scientific">Tigriopus californicus</name>
    <name type="common">Marine copepod</name>
    <dbReference type="NCBI Taxonomy" id="6832"/>
    <lineage>
        <taxon>Eukaryota</taxon>
        <taxon>Metazoa</taxon>
        <taxon>Ecdysozoa</taxon>
        <taxon>Arthropoda</taxon>
        <taxon>Crustacea</taxon>
        <taxon>Multicrustacea</taxon>
        <taxon>Hexanauplia</taxon>
        <taxon>Copepoda</taxon>
        <taxon>Harpacticoida</taxon>
        <taxon>Harpacticidae</taxon>
        <taxon>Tigriopus</taxon>
    </lineage>
</organism>
<keyword evidence="2" id="KW-0443">Lipid metabolism</keyword>
<evidence type="ECO:0000313" key="7">
    <source>
        <dbReference type="EMBL" id="TRY73862.1"/>
    </source>
</evidence>
<dbReference type="InterPro" id="IPR001849">
    <property type="entry name" value="PH_domain"/>
</dbReference>
<evidence type="ECO:0000256" key="2">
    <source>
        <dbReference type="ARBA" id="ARBA00023098"/>
    </source>
</evidence>
<dbReference type="Proteomes" id="UP000318571">
    <property type="component" value="Chromosome 3"/>
</dbReference>
<dbReference type="InterPro" id="IPR039034">
    <property type="entry name" value="INPP4"/>
</dbReference>
<accession>A0A553P850</accession>
<evidence type="ECO:0000256" key="3">
    <source>
        <dbReference type="SAM" id="Coils"/>
    </source>
</evidence>
<dbReference type="InterPro" id="IPR000008">
    <property type="entry name" value="C2_dom"/>
</dbReference>